<reference evidence="1 2" key="1">
    <citation type="submission" date="2015-03" db="EMBL/GenBank/DDBJ databases">
        <title>Genome sequence of Pseudoalteromonas aurantia.</title>
        <authorList>
            <person name="Xie B.-B."/>
            <person name="Rong J.-C."/>
            <person name="Qin Q.-L."/>
            <person name="Zhang Y.-Z."/>
        </authorList>
    </citation>
    <scope>NUCLEOTIDE SEQUENCE [LARGE SCALE GENOMIC DNA]</scope>
    <source>
        <strain evidence="1 2">208</strain>
    </source>
</reference>
<organism evidence="1 2">
    <name type="scientific">Pseudoalteromonas aurantia 208</name>
    <dbReference type="NCBI Taxonomy" id="1314867"/>
    <lineage>
        <taxon>Bacteria</taxon>
        <taxon>Pseudomonadati</taxon>
        <taxon>Pseudomonadota</taxon>
        <taxon>Gammaproteobacteria</taxon>
        <taxon>Alteromonadales</taxon>
        <taxon>Pseudoalteromonadaceae</taxon>
        <taxon>Pseudoalteromonas</taxon>
    </lineage>
</organism>
<accession>A0ABR9EMR7</accession>
<dbReference type="EMBL" id="AQGV01000015">
    <property type="protein sequence ID" value="MBE0370998.1"/>
    <property type="molecule type" value="Genomic_DNA"/>
</dbReference>
<proteinExistence type="predicted"/>
<comment type="caution">
    <text evidence="1">The sequence shown here is derived from an EMBL/GenBank/DDBJ whole genome shotgun (WGS) entry which is preliminary data.</text>
</comment>
<evidence type="ECO:0000313" key="1">
    <source>
        <dbReference type="EMBL" id="MBE0370998.1"/>
    </source>
</evidence>
<dbReference type="Proteomes" id="UP000615755">
    <property type="component" value="Unassembled WGS sequence"/>
</dbReference>
<evidence type="ECO:0000313" key="2">
    <source>
        <dbReference type="Proteomes" id="UP000615755"/>
    </source>
</evidence>
<gene>
    <name evidence="1" type="ORF">PAUR_b1151</name>
</gene>
<sequence>MITETKYRLLVQEGHLTMSSLIGGLNSLRKANIDDIHRGLFYSGLFELATGFERLMKIVVLLEHKISNNLENPTNKQLRSFGHNICELYSTCGELAKKHRVHIEMIPNDVQNDMLLVLSDFAKGSRYYNLDELTSQNNNKDPIAQWLSVIQYHIWGLRSDVREKLQEDALKYGDVSHWYQNLNGEWITDIDFYYFFTATEKASYHVSWSIISLLRPFYYLLQAQTIKLHDMQNSLPEKVPEDLPHMYEFFSFLLENKSSVLRKKQWVWGK</sequence>
<name>A0ABR9EMR7_9GAMM</name>
<keyword evidence="2" id="KW-1185">Reference proteome</keyword>
<protein>
    <submittedName>
        <fullName evidence="1">Uncharacterized protein</fullName>
    </submittedName>
</protein>